<feature type="transmembrane region" description="Helical" evidence="1">
    <location>
        <begin position="14"/>
        <end position="35"/>
    </location>
</feature>
<protein>
    <submittedName>
        <fullName evidence="2">Uncharacterized protein</fullName>
    </submittedName>
</protein>
<dbReference type="RefSeq" id="WP_138108033.1">
    <property type="nucleotide sequence ID" value="NZ_VBRA02000009.1"/>
</dbReference>
<feature type="transmembrane region" description="Helical" evidence="1">
    <location>
        <begin position="78"/>
        <end position="104"/>
    </location>
</feature>
<evidence type="ECO:0000313" key="3">
    <source>
        <dbReference type="Proteomes" id="UP001192346"/>
    </source>
</evidence>
<evidence type="ECO:0000313" key="2">
    <source>
        <dbReference type="EMBL" id="MBP3059460.1"/>
    </source>
</evidence>
<dbReference type="Proteomes" id="UP001192346">
    <property type="component" value="Unassembled WGS sequence"/>
</dbReference>
<gene>
    <name evidence="2" type="ORF">FEF22_001540</name>
</gene>
<keyword evidence="1" id="KW-0472">Membrane</keyword>
<feature type="transmembrane region" description="Helical" evidence="1">
    <location>
        <begin position="110"/>
        <end position="131"/>
    </location>
</feature>
<comment type="caution">
    <text evidence="2">The sequence shown here is derived from an EMBL/GenBank/DDBJ whole genome shotgun (WGS) entry which is preliminary data.</text>
</comment>
<accession>A0ABS5BIP4</accession>
<keyword evidence="1" id="KW-1133">Transmembrane helix</keyword>
<dbReference type="EMBL" id="VBRA02000009">
    <property type="protein sequence ID" value="MBP3059460.1"/>
    <property type="molecule type" value="Genomic_DNA"/>
</dbReference>
<sequence length="132" mass="15690">MLVFFNKFYFKKRYFYFFIFLINVLILYFILNSFIERQIFSGINKIDFTNVFNKEKIVNFQINDISGKEETIAGIKSMLLGVLFFINFFGLKQGLIGISLGTFIGSCLGIWISMLFPSFIYLFELIFRYIFF</sequence>
<keyword evidence="1" id="KW-0812">Transmembrane</keyword>
<proteinExistence type="predicted"/>
<evidence type="ECO:0000256" key="1">
    <source>
        <dbReference type="SAM" id="Phobius"/>
    </source>
</evidence>
<name>A0ABS5BIP4_9MOLU</name>
<reference evidence="2" key="1">
    <citation type="submission" date="2019-10" db="EMBL/GenBank/DDBJ databases">
        <title>Whole Genome Sequencing and Characterization of Texas Phoenix Palm Decline Phytoplasma Belongs to Lethal Yellowing (16SrIV) Group.</title>
        <authorList>
            <person name="Bao M."/>
        </authorList>
    </citation>
    <scope>NUCLEOTIDE SEQUENCE [LARGE SCALE GENOMIC DNA]</scope>
    <source>
        <strain evidence="2">ACPD</strain>
    </source>
</reference>
<organism evidence="2 3">
    <name type="scientific">Texas Phoenix palm phytoplasma</name>
    <dbReference type="NCBI Taxonomy" id="176709"/>
    <lineage>
        <taxon>Bacteria</taxon>
        <taxon>Bacillati</taxon>
        <taxon>Mycoplasmatota</taxon>
        <taxon>Mollicutes</taxon>
        <taxon>Acholeplasmatales</taxon>
        <taxon>Acholeplasmataceae</taxon>
        <taxon>Candidatus Phytoplasma</taxon>
        <taxon>16SrIV (Coconut lethal yellows group)</taxon>
    </lineage>
</organism>
<keyword evidence="3" id="KW-1185">Reference proteome</keyword>